<dbReference type="PANTHER" id="PTHR37164:SF1">
    <property type="entry name" value="BACTERIOHEMERYTHRIN"/>
    <property type="match status" value="1"/>
</dbReference>
<dbReference type="PANTHER" id="PTHR37164">
    <property type="entry name" value="BACTERIOHEMERYTHRIN"/>
    <property type="match status" value="1"/>
</dbReference>
<sequence length="154" mass="18600">MSKLTISPCVWSDDLLIHHELIDQQHQEIINRINQCVESLNAPHEFSFEEELEVLSLMVFLLDYIVVHFSQEERLMIELDYPHFFAHRMAHTYYISRIFDFKERFKREGLTDGLARDFQKDVIEWLVDHIRREDNRLAAWNQVHQKTRKQSSQS</sequence>
<dbReference type="GO" id="GO:0005344">
    <property type="term" value="F:oxygen carrier activity"/>
    <property type="evidence" value="ECO:0007669"/>
    <property type="project" value="UniProtKB-KW"/>
</dbReference>
<evidence type="ECO:0000313" key="7">
    <source>
        <dbReference type="Proteomes" id="UP000528322"/>
    </source>
</evidence>
<evidence type="ECO:0000256" key="2">
    <source>
        <dbReference type="ARBA" id="ARBA00022621"/>
    </source>
</evidence>
<dbReference type="Proteomes" id="UP000528322">
    <property type="component" value="Unassembled WGS sequence"/>
</dbReference>
<dbReference type="InterPro" id="IPR016131">
    <property type="entry name" value="Haemerythrin_Fe_BS"/>
</dbReference>
<keyword evidence="2" id="KW-0561">Oxygen transport</keyword>
<name>A0A7W7Y648_9BACT</name>
<dbReference type="NCBIfam" id="NF033749">
    <property type="entry name" value="bact_hemeryth"/>
    <property type="match status" value="1"/>
</dbReference>
<keyword evidence="4" id="KW-0408">Iron</keyword>
<evidence type="ECO:0000256" key="1">
    <source>
        <dbReference type="ARBA" id="ARBA00010587"/>
    </source>
</evidence>
<dbReference type="SUPFAM" id="SSF47188">
    <property type="entry name" value="Hemerythrin-like"/>
    <property type="match status" value="1"/>
</dbReference>
<dbReference type="InterPro" id="IPR012827">
    <property type="entry name" value="Hemerythrin_metal-bd"/>
</dbReference>
<dbReference type="InterPro" id="IPR035938">
    <property type="entry name" value="Hemerythrin-like_sf"/>
</dbReference>
<comment type="similarity">
    <text evidence="1">Belongs to the hemerythrin family.</text>
</comment>
<keyword evidence="3" id="KW-0479">Metal-binding</keyword>
<reference evidence="6 7" key="1">
    <citation type="submission" date="2020-08" db="EMBL/GenBank/DDBJ databases">
        <title>Genomic Encyclopedia of Type Strains, Phase IV (KMG-IV): sequencing the most valuable type-strain genomes for metagenomic binning, comparative biology and taxonomic classification.</title>
        <authorList>
            <person name="Goeker M."/>
        </authorList>
    </citation>
    <scope>NUCLEOTIDE SEQUENCE [LARGE SCALE GENOMIC DNA]</scope>
    <source>
        <strain evidence="6 7">DSM 22071</strain>
    </source>
</reference>
<protein>
    <submittedName>
        <fullName evidence="6">Hemerythrin</fullName>
    </submittedName>
</protein>
<evidence type="ECO:0000256" key="4">
    <source>
        <dbReference type="ARBA" id="ARBA00023004"/>
    </source>
</evidence>
<keyword evidence="2" id="KW-0813">Transport</keyword>
<gene>
    <name evidence="6" type="ORF">HNR37_002103</name>
</gene>
<keyword evidence="7" id="KW-1185">Reference proteome</keyword>
<dbReference type="AlphaFoldDB" id="A0A7W7Y648"/>
<dbReference type="GO" id="GO:0046872">
    <property type="term" value="F:metal ion binding"/>
    <property type="evidence" value="ECO:0007669"/>
    <property type="project" value="UniProtKB-KW"/>
</dbReference>
<comment type="caution">
    <text evidence="6">The sequence shown here is derived from an EMBL/GenBank/DDBJ whole genome shotgun (WGS) entry which is preliminary data.</text>
</comment>
<evidence type="ECO:0000313" key="6">
    <source>
        <dbReference type="EMBL" id="MBB5022759.1"/>
    </source>
</evidence>
<dbReference type="PROSITE" id="PS00550">
    <property type="entry name" value="HEMERYTHRINS"/>
    <property type="match status" value="1"/>
</dbReference>
<dbReference type="InterPro" id="IPR012312">
    <property type="entry name" value="Hemerythrin-like"/>
</dbReference>
<dbReference type="Pfam" id="PF01814">
    <property type="entry name" value="Hemerythrin"/>
    <property type="match status" value="1"/>
</dbReference>
<dbReference type="Gene3D" id="1.20.120.50">
    <property type="entry name" value="Hemerythrin-like"/>
    <property type="match status" value="1"/>
</dbReference>
<evidence type="ECO:0000256" key="3">
    <source>
        <dbReference type="ARBA" id="ARBA00022723"/>
    </source>
</evidence>
<organism evidence="6 7">
    <name type="scientific">Desulfurispira natronophila</name>
    <dbReference type="NCBI Taxonomy" id="682562"/>
    <lineage>
        <taxon>Bacteria</taxon>
        <taxon>Pseudomonadati</taxon>
        <taxon>Chrysiogenota</taxon>
        <taxon>Chrysiogenia</taxon>
        <taxon>Chrysiogenales</taxon>
        <taxon>Chrysiogenaceae</taxon>
        <taxon>Desulfurispira</taxon>
    </lineage>
</organism>
<dbReference type="InterPro" id="IPR050669">
    <property type="entry name" value="Hemerythrin"/>
</dbReference>
<proteinExistence type="inferred from homology"/>
<dbReference type="EMBL" id="JACHID010000016">
    <property type="protein sequence ID" value="MBB5022759.1"/>
    <property type="molecule type" value="Genomic_DNA"/>
</dbReference>
<accession>A0A7W7Y648</accession>
<evidence type="ECO:0000259" key="5">
    <source>
        <dbReference type="Pfam" id="PF01814"/>
    </source>
</evidence>
<dbReference type="CDD" id="cd12107">
    <property type="entry name" value="Hemerythrin"/>
    <property type="match status" value="1"/>
</dbReference>
<feature type="domain" description="Hemerythrin-like" evidence="5">
    <location>
        <begin position="20"/>
        <end position="139"/>
    </location>
</feature>
<dbReference type="NCBIfam" id="TIGR02481">
    <property type="entry name" value="hemeryth_dom"/>
    <property type="match status" value="1"/>
</dbReference>
<dbReference type="RefSeq" id="WP_183733870.1">
    <property type="nucleotide sequence ID" value="NZ_JACHID010000016.1"/>
</dbReference>